<reference evidence="5 6" key="1">
    <citation type="submission" date="2016-10" db="EMBL/GenBank/DDBJ databases">
        <title>Paenibacillus species isolates.</title>
        <authorList>
            <person name="Beno S.M."/>
        </authorList>
    </citation>
    <scope>NUCLEOTIDE SEQUENCE [LARGE SCALE GENOMIC DNA]</scope>
    <source>
        <strain evidence="3 6">FSL H7-0604</strain>
        <strain evidence="4 5">FSL H7-0918</strain>
    </source>
</reference>
<dbReference type="Proteomes" id="UP000187323">
    <property type="component" value="Unassembled WGS sequence"/>
</dbReference>
<evidence type="ECO:0000313" key="3">
    <source>
        <dbReference type="EMBL" id="OMD26384.1"/>
    </source>
</evidence>
<dbReference type="Pfam" id="PF26310">
    <property type="entry name" value="YczF"/>
    <property type="match status" value="1"/>
</dbReference>
<name>A0A1R0X186_9BACL</name>
<proteinExistence type="predicted"/>
<organism evidence="3 6">
    <name type="scientific">Paenibacillus odorifer</name>
    <dbReference type="NCBI Taxonomy" id="189426"/>
    <lineage>
        <taxon>Bacteria</taxon>
        <taxon>Bacillati</taxon>
        <taxon>Bacillota</taxon>
        <taxon>Bacilli</taxon>
        <taxon>Bacillales</taxon>
        <taxon>Paenibacillaceae</taxon>
        <taxon>Paenibacillus</taxon>
    </lineage>
</organism>
<keyword evidence="1" id="KW-0472">Membrane</keyword>
<protein>
    <submittedName>
        <fullName evidence="3">Uncharacterized protein</fullName>
    </submittedName>
</protein>
<evidence type="ECO:0000313" key="6">
    <source>
        <dbReference type="Proteomes" id="UP000187465"/>
    </source>
</evidence>
<evidence type="ECO:0000313" key="2">
    <source>
        <dbReference type="EMBL" id="AWV33302.1"/>
    </source>
</evidence>
<keyword evidence="1" id="KW-0812">Transmembrane</keyword>
<keyword evidence="1" id="KW-1133">Transmembrane helix</keyword>
<dbReference type="Proteomes" id="UP000187465">
    <property type="component" value="Unassembled WGS sequence"/>
</dbReference>
<dbReference type="Proteomes" id="UP000249163">
    <property type="component" value="Chromosome"/>
</dbReference>
<evidence type="ECO:0000256" key="1">
    <source>
        <dbReference type="SAM" id="Phobius"/>
    </source>
</evidence>
<dbReference type="RefSeq" id="WP_036686181.1">
    <property type="nucleotide sequence ID" value="NZ_CP009428.1"/>
</dbReference>
<dbReference type="EMBL" id="MPTO01000015">
    <property type="protein sequence ID" value="OME18429.1"/>
    <property type="molecule type" value="Genomic_DNA"/>
</dbReference>
<dbReference type="EMBL" id="CP021965">
    <property type="protein sequence ID" value="AWV33302.1"/>
    <property type="molecule type" value="Genomic_DNA"/>
</dbReference>
<evidence type="ECO:0000313" key="7">
    <source>
        <dbReference type="Proteomes" id="UP000249163"/>
    </source>
</evidence>
<dbReference type="GeneID" id="31570989"/>
<dbReference type="KEGG" id="pod:PODO_12325"/>
<dbReference type="InterPro" id="IPR058725">
    <property type="entry name" value="YczF"/>
</dbReference>
<sequence length="85" mass="9981">MKKKTRKFLIRKYAVTLLLATLCLLYIYLLDWLYGYGLGNVGYILNYLFYTASEKATACILLLCLFIPDIYYWKTGHQPERGGER</sequence>
<accession>A0A1R0X186</accession>
<gene>
    <name evidence="3" type="ORF">BJP51_27270</name>
    <name evidence="4" type="ORF">BSK47_17610</name>
    <name evidence="2" type="ORF">CD191_12120</name>
</gene>
<reference evidence="2 7" key="2">
    <citation type="submission" date="2017-06" db="EMBL/GenBank/DDBJ databases">
        <title>Complete genome sequence of Paenibacillus odorifer CBA7130.</title>
        <authorList>
            <person name="Nam Y.-D."/>
            <person name="Kang J."/>
            <person name="Chung W.-H."/>
        </authorList>
    </citation>
    <scope>NUCLEOTIDE SEQUENCE [LARGE SCALE GENOMIC DNA]</scope>
    <source>
        <strain evidence="2 7">CBA7130</strain>
    </source>
</reference>
<dbReference type="OrthoDB" id="2666231at2"/>
<feature type="transmembrane region" description="Helical" evidence="1">
    <location>
        <begin position="55"/>
        <end position="73"/>
    </location>
</feature>
<dbReference type="AlphaFoldDB" id="A0A1R0X186"/>
<evidence type="ECO:0000313" key="5">
    <source>
        <dbReference type="Proteomes" id="UP000187323"/>
    </source>
</evidence>
<dbReference type="EMBL" id="MKQP01000042">
    <property type="protein sequence ID" value="OMD26384.1"/>
    <property type="molecule type" value="Genomic_DNA"/>
</dbReference>
<evidence type="ECO:0000313" key="4">
    <source>
        <dbReference type="EMBL" id="OME18429.1"/>
    </source>
</evidence>
<feature type="transmembrane region" description="Helical" evidence="1">
    <location>
        <begin position="12"/>
        <end position="35"/>
    </location>
</feature>